<protein>
    <submittedName>
        <fullName evidence="2">Uncharacterized protein</fullName>
    </submittedName>
</protein>
<accession>A0ABR0W5V0</accession>
<feature type="region of interest" description="Disordered" evidence="1">
    <location>
        <begin position="102"/>
        <end position="122"/>
    </location>
</feature>
<sequence length="122" mass="13395">MLLIRSSRAWSLVQARWHAPSGAEVAEEGSAKSAAWRIEYPKLCDPPPICFTSCSNPPHPFPTYEASEESSSQDLYDKKYVIGPGAMPLVISSLDEHVERGLRSVPHPNRSPATLQHAKLSA</sequence>
<comment type="caution">
    <text evidence="2">The sequence shown here is derived from an EMBL/GenBank/DDBJ whole genome shotgun (WGS) entry which is preliminary data.</text>
</comment>
<evidence type="ECO:0000313" key="2">
    <source>
        <dbReference type="EMBL" id="KAK6141550.1"/>
    </source>
</evidence>
<name>A0ABR0W5V0_REHGL</name>
<dbReference type="Proteomes" id="UP001318860">
    <property type="component" value="Unassembled WGS sequence"/>
</dbReference>
<gene>
    <name evidence="2" type="ORF">DH2020_024706</name>
</gene>
<reference evidence="2 3" key="1">
    <citation type="journal article" date="2021" name="Comput. Struct. Biotechnol. J.">
        <title>De novo genome assembly of the potent medicinal plant Rehmannia glutinosa using nanopore technology.</title>
        <authorList>
            <person name="Ma L."/>
            <person name="Dong C."/>
            <person name="Song C."/>
            <person name="Wang X."/>
            <person name="Zheng X."/>
            <person name="Niu Y."/>
            <person name="Chen S."/>
            <person name="Feng W."/>
        </authorList>
    </citation>
    <scope>NUCLEOTIDE SEQUENCE [LARGE SCALE GENOMIC DNA]</scope>
    <source>
        <strain evidence="2">DH-2019</strain>
    </source>
</reference>
<proteinExistence type="predicted"/>
<evidence type="ECO:0000256" key="1">
    <source>
        <dbReference type="SAM" id="MobiDB-lite"/>
    </source>
</evidence>
<keyword evidence="3" id="KW-1185">Reference proteome</keyword>
<evidence type="ECO:0000313" key="3">
    <source>
        <dbReference type="Proteomes" id="UP001318860"/>
    </source>
</evidence>
<organism evidence="2 3">
    <name type="scientific">Rehmannia glutinosa</name>
    <name type="common">Chinese foxglove</name>
    <dbReference type="NCBI Taxonomy" id="99300"/>
    <lineage>
        <taxon>Eukaryota</taxon>
        <taxon>Viridiplantae</taxon>
        <taxon>Streptophyta</taxon>
        <taxon>Embryophyta</taxon>
        <taxon>Tracheophyta</taxon>
        <taxon>Spermatophyta</taxon>
        <taxon>Magnoliopsida</taxon>
        <taxon>eudicotyledons</taxon>
        <taxon>Gunneridae</taxon>
        <taxon>Pentapetalae</taxon>
        <taxon>asterids</taxon>
        <taxon>lamiids</taxon>
        <taxon>Lamiales</taxon>
        <taxon>Orobanchaceae</taxon>
        <taxon>Rehmannieae</taxon>
        <taxon>Rehmannia</taxon>
    </lineage>
</organism>
<dbReference type="EMBL" id="JABTTQ020000115">
    <property type="protein sequence ID" value="KAK6141550.1"/>
    <property type="molecule type" value="Genomic_DNA"/>
</dbReference>